<name>A0A0M7ACB3_9HYPH</name>
<dbReference type="GO" id="GO:0006567">
    <property type="term" value="P:L-threonine catabolic process"/>
    <property type="evidence" value="ECO:0007669"/>
    <property type="project" value="UniProtKB-UniRule"/>
</dbReference>
<evidence type="ECO:0000256" key="2">
    <source>
        <dbReference type="ARBA" id="ARBA00006966"/>
    </source>
</evidence>
<dbReference type="OrthoDB" id="9774495at2"/>
<dbReference type="InterPro" id="IPR015422">
    <property type="entry name" value="PyrdxlP-dep_Trfase_small"/>
</dbReference>
<comment type="cofactor">
    <cofactor evidence="1 5">
        <name>pyridoxal 5'-phosphate</name>
        <dbReference type="ChEBI" id="CHEBI:597326"/>
    </cofactor>
</comment>
<evidence type="ECO:0000313" key="7">
    <source>
        <dbReference type="EMBL" id="CTQ72277.1"/>
    </source>
</evidence>
<evidence type="ECO:0000256" key="1">
    <source>
        <dbReference type="ARBA" id="ARBA00001933"/>
    </source>
</evidence>
<dbReference type="Pfam" id="PF01212">
    <property type="entry name" value="Beta_elim_lyase"/>
    <property type="match status" value="1"/>
</dbReference>
<keyword evidence="8" id="KW-1185">Reference proteome</keyword>
<evidence type="ECO:0000256" key="5">
    <source>
        <dbReference type="PIRNR" id="PIRNR038940"/>
    </source>
</evidence>
<comment type="catalytic activity">
    <reaction evidence="5">
        <text>L-allo-threonine = acetaldehyde + glycine</text>
        <dbReference type="Rhea" id="RHEA:26209"/>
        <dbReference type="ChEBI" id="CHEBI:15343"/>
        <dbReference type="ChEBI" id="CHEBI:57305"/>
        <dbReference type="ChEBI" id="CHEBI:58585"/>
        <dbReference type="EC" id="4.1.2.48"/>
    </reaction>
</comment>
<proteinExistence type="inferred from homology"/>
<evidence type="ECO:0000259" key="6">
    <source>
        <dbReference type="Pfam" id="PF01212"/>
    </source>
</evidence>
<accession>A0A0M7ACB3</accession>
<dbReference type="PANTHER" id="PTHR48097">
    <property type="entry name" value="L-THREONINE ALDOLASE-RELATED"/>
    <property type="match status" value="1"/>
</dbReference>
<feature type="domain" description="Aromatic amino acid beta-eliminating lyase/threonine aldolase" evidence="6">
    <location>
        <begin position="2"/>
        <end position="289"/>
    </location>
</feature>
<dbReference type="EMBL" id="CXWD01000012">
    <property type="protein sequence ID" value="CTQ72277.1"/>
    <property type="molecule type" value="Genomic_DNA"/>
</dbReference>
<dbReference type="Gene3D" id="3.90.1150.10">
    <property type="entry name" value="Aspartate Aminotransferase, domain 1"/>
    <property type="match status" value="1"/>
</dbReference>
<keyword evidence="5 7" id="KW-0456">Lyase</keyword>
<dbReference type="AlphaFoldDB" id="A0A0M7ACB3"/>
<comment type="similarity">
    <text evidence="2 5">Belongs to the threonine aldolase family.</text>
</comment>
<sequence>MDFASDNWAGAAPAVMSALTRHNNGHAPAYGSDPLTESVSNKFNELFEREVAVFFVATGTAANSLALAAYGKPGGAIFCHRDSHIQVDECNCPEFMTSGGKLVSVPGPSGKFDANGLIEAMSAFPDDVVHHGQVASVSISQATESGTVYTLEEIAAIKEVAASRSIPLHMDGARFANALVTLGCSPADMTWKSGVDVLSFGATKNGCWCAEAVVFFDLEAAKGFEYFRKRGGHLFSKSRFVAAQFDGYFNEDSWLDTAAHANAMALKLAEGIRTAGGRTAWPVEANELFPILKRRQFEQLEAKGAMIYEWPAKDLPEGHAPQADEVCVRMVCSFATTEDDVAAFLNALSGTS</sequence>
<dbReference type="InterPro" id="IPR001597">
    <property type="entry name" value="ArAA_b-elim_lyase/Thr_aldolase"/>
</dbReference>
<dbReference type="GO" id="GO:0008732">
    <property type="term" value="F:L-allo-threonine aldolase activity"/>
    <property type="evidence" value="ECO:0007669"/>
    <property type="project" value="RHEA"/>
</dbReference>
<dbReference type="PIRSF" id="PIRSF038940">
    <property type="entry name" value="Low_specificity_LTA"/>
    <property type="match status" value="1"/>
</dbReference>
<dbReference type="SUPFAM" id="SSF53383">
    <property type="entry name" value="PLP-dependent transferases"/>
    <property type="match status" value="1"/>
</dbReference>
<keyword evidence="4 5" id="KW-0663">Pyridoxal phosphate</keyword>
<reference evidence="8" key="1">
    <citation type="submission" date="2015-07" db="EMBL/GenBank/DDBJ databases">
        <authorList>
            <person name="Rodrigo-Torres Lidia"/>
            <person name="Arahal R.David."/>
        </authorList>
    </citation>
    <scope>NUCLEOTIDE SEQUENCE [LARGE SCALE GENOMIC DNA]</scope>
    <source>
        <strain evidence="8">CECT 5112</strain>
    </source>
</reference>
<dbReference type="InterPro" id="IPR015421">
    <property type="entry name" value="PyrdxlP-dep_Trfase_major"/>
</dbReference>
<protein>
    <recommendedName>
        <fullName evidence="5">L-threonine aldolase</fullName>
        <ecNumber evidence="5">4.1.2.48</ecNumber>
    </recommendedName>
</protein>
<dbReference type="Proteomes" id="UP000053235">
    <property type="component" value="Unassembled WGS sequence"/>
</dbReference>
<comment type="subunit">
    <text evidence="3">Homotetramer.</text>
</comment>
<dbReference type="PANTHER" id="PTHR48097:SF5">
    <property type="entry name" value="LOW SPECIFICITY L-THREONINE ALDOLASE"/>
    <property type="match status" value="1"/>
</dbReference>
<evidence type="ECO:0000256" key="4">
    <source>
        <dbReference type="ARBA" id="ARBA00022898"/>
    </source>
</evidence>
<evidence type="ECO:0000256" key="3">
    <source>
        <dbReference type="ARBA" id="ARBA00011881"/>
    </source>
</evidence>
<dbReference type="STRING" id="388408.LAX5112_03123"/>
<dbReference type="InterPro" id="IPR026273">
    <property type="entry name" value="Low_specificity_L-TA_bact"/>
</dbReference>
<dbReference type="RefSeq" id="WP_055672597.1">
    <property type="nucleotide sequence ID" value="NZ_CXWD01000012.1"/>
</dbReference>
<dbReference type="EC" id="4.1.2.48" evidence="5"/>
<dbReference type="Gene3D" id="3.40.640.10">
    <property type="entry name" value="Type I PLP-dependent aspartate aminotransferase-like (Major domain)"/>
    <property type="match status" value="1"/>
</dbReference>
<comment type="catalytic activity">
    <reaction evidence="5">
        <text>L-threonine = acetaldehyde + glycine</text>
        <dbReference type="Rhea" id="RHEA:19625"/>
        <dbReference type="ChEBI" id="CHEBI:15343"/>
        <dbReference type="ChEBI" id="CHEBI:57305"/>
        <dbReference type="ChEBI" id="CHEBI:57926"/>
        <dbReference type="EC" id="4.1.2.48"/>
    </reaction>
</comment>
<dbReference type="InterPro" id="IPR015424">
    <property type="entry name" value="PyrdxlP-dep_Trfase"/>
</dbReference>
<dbReference type="CDD" id="cd06502">
    <property type="entry name" value="TA_like"/>
    <property type="match status" value="1"/>
</dbReference>
<evidence type="ECO:0000313" key="8">
    <source>
        <dbReference type="Proteomes" id="UP000053235"/>
    </source>
</evidence>
<organism evidence="7 8">
    <name type="scientific">Roseibium alexandrii</name>
    <dbReference type="NCBI Taxonomy" id="388408"/>
    <lineage>
        <taxon>Bacteria</taxon>
        <taxon>Pseudomonadati</taxon>
        <taxon>Pseudomonadota</taxon>
        <taxon>Alphaproteobacteria</taxon>
        <taxon>Hyphomicrobiales</taxon>
        <taxon>Stappiaceae</taxon>
        <taxon>Roseibium</taxon>
    </lineage>
</organism>
<comment type="function">
    <text evidence="5">Catalyzes the cleavage of L-allo-threonine and L-threonine to glycine and acetaldehyde.</text>
</comment>
<gene>
    <name evidence="7" type="primary">ltaE</name>
    <name evidence="7" type="ORF">LAX5112_03123</name>
</gene>